<feature type="domain" description="THAP-type" evidence="7">
    <location>
        <begin position="19"/>
        <end position="115"/>
    </location>
</feature>
<proteinExistence type="predicted"/>
<dbReference type="SMART" id="SM00980">
    <property type="entry name" value="THAP"/>
    <property type="match status" value="1"/>
</dbReference>
<name>A0A8J1MD60_XENLA</name>
<evidence type="ECO:0000256" key="6">
    <source>
        <dbReference type="SAM" id="SignalP"/>
    </source>
</evidence>
<dbReference type="PANTHER" id="PTHR31751">
    <property type="entry name" value="SI:CH211-108C17.2-RELATED-RELATED"/>
    <property type="match status" value="1"/>
</dbReference>
<feature type="chain" id="PRO_5035217029" evidence="6">
    <location>
        <begin position="19"/>
        <end position="796"/>
    </location>
</feature>
<evidence type="ECO:0000256" key="5">
    <source>
        <dbReference type="PROSITE-ProRule" id="PRU00309"/>
    </source>
</evidence>
<protein>
    <submittedName>
        <fullName evidence="9">Uncharacterized protein LOC121400505</fullName>
    </submittedName>
</protein>
<dbReference type="OrthoDB" id="9934617at2759"/>
<keyword evidence="6" id="KW-0732">Signal</keyword>
<dbReference type="RefSeq" id="XP_041439647.1">
    <property type="nucleotide sequence ID" value="XM_041583713.1"/>
</dbReference>
<gene>
    <name evidence="9" type="primary">LOC121400505</name>
</gene>
<evidence type="ECO:0000256" key="2">
    <source>
        <dbReference type="ARBA" id="ARBA00022771"/>
    </source>
</evidence>
<dbReference type="Pfam" id="PF05485">
    <property type="entry name" value="THAP"/>
    <property type="match status" value="1"/>
</dbReference>
<reference evidence="8" key="1">
    <citation type="submission" date="2024-06" db="UniProtKB">
        <authorList>
            <consortium name="RefSeq"/>
        </authorList>
    </citation>
    <scope>NUCLEOTIDE SEQUENCE [LARGE SCALE GENOMIC DNA]</scope>
    <source>
        <strain evidence="8">J_2021</strain>
    </source>
</reference>
<accession>A0A8J1MD60</accession>
<dbReference type="SUPFAM" id="SSF57716">
    <property type="entry name" value="Glucocorticoid receptor-like (DNA-binding domain)"/>
    <property type="match status" value="1"/>
</dbReference>
<keyword evidence="1" id="KW-0479">Metal-binding</keyword>
<keyword evidence="4 5" id="KW-0238">DNA-binding</keyword>
<keyword evidence="3" id="KW-0862">Zinc</keyword>
<feature type="signal peptide" evidence="6">
    <location>
        <begin position="1"/>
        <end position="18"/>
    </location>
</feature>
<dbReference type="AlphaFoldDB" id="A0A8J1MD60"/>
<keyword evidence="2 5" id="KW-0863">Zinc-finger</keyword>
<dbReference type="Proteomes" id="UP000186698">
    <property type="component" value="Chromosome 2S"/>
</dbReference>
<dbReference type="KEGG" id="xla:121400505"/>
<organism evidence="8 9">
    <name type="scientific">Xenopus laevis</name>
    <name type="common">African clawed frog</name>
    <dbReference type="NCBI Taxonomy" id="8355"/>
    <lineage>
        <taxon>Eukaryota</taxon>
        <taxon>Metazoa</taxon>
        <taxon>Chordata</taxon>
        <taxon>Craniata</taxon>
        <taxon>Vertebrata</taxon>
        <taxon>Euteleostomi</taxon>
        <taxon>Amphibia</taxon>
        <taxon>Batrachia</taxon>
        <taxon>Anura</taxon>
        <taxon>Pipoidea</taxon>
        <taxon>Pipidae</taxon>
        <taxon>Xenopodinae</taxon>
        <taxon>Xenopus</taxon>
        <taxon>Xenopus</taxon>
    </lineage>
</organism>
<evidence type="ECO:0000313" key="8">
    <source>
        <dbReference type="Proteomes" id="UP000186698"/>
    </source>
</evidence>
<dbReference type="PROSITE" id="PS50950">
    <property type="entry name" value="ZF_THAP"/>
    <property type="match status" value="1"/>
</dbReference>
<evidence type="ECO:0000256" key="3">
    <source>
        <dbReference type="ARBA" id="ARBA00022833"/>
    </source>
</evidence>
<dbReference type="InterPro" id="IPR006612">
    <property type="entry name" value="THAP_Znf"/>
</dbReference>
<evidence type="ECO:0000259" key="7">
    <source>
        <dbReference type="PROSITE" id="PS50950"/>
    </source>
</evidence>
<reference evidence="9" key="2">
    <citation type="submission" date="2025-08" db="UniProtKB">
        <authorList>
            <consortium name="RefSeq"/>
        </authorList>
    </citation>
    <scope>IDENTIFICATION</scope>
    <source>
        <strain evidence="9">J_2021</strain>
        <tissue evidence="9">Erythrocytes</tissue>
    </source>
</reference>
<dbReference type="GeneID" id="121400505"/>
<evidence type="ECO:0000313" key="9">
    <source>
        <dbReference type="RefSeq" id="XP_041439647.1"/>
    </source>
</evidence>
<evidence type="ECO:0000256" key="1">
    <source>
        <dbReference type="ARBA" id="ARBA00022723"/>
    </source>
</evidence>
<evidence type="ECO:0000256" key="4">
    <source>
        <dbReference type="ARBA" id="ARBA00023125"/>
    </source>
</evidence>
<dbReference type="GO" id="GO:0003677">
    <property type="term" value="F:DNA binding"/>
    <property type="evidence" value="ECO:0007669"/>
    <property type="project" value="UniProtKB-UniRule"/>
</dbReference>
<sequence>MLILGTCLYRFFFSLVEIMPSCIVSGCSHCSGKKSSKGIIMHTFPVCLMKIKRWLRQIALHTNQDFGEIDGFAQTILDNKKVSSYRVCSDHFSNESYKVIGKRRSLKPDAVPSIFKISSYNKHQKNNSSSVCDQPSLSATHSSSVCDQRSLSATHSTSVCEQPLLTSTQVKMVDASTGTEAHLFQMDKAVQWPEYEFNTEGEEWKVEHDHIYDTRPRILQSTPMKRFRNSQPLVNVGSLHDTAMSPNLHSSVHEDLSCTVTSKCSTASDPEYVPDTDECNEFSVTDTSTVIEEDEQSFVKERKFIVFESCLDSLIRKISCSVVCNNQDICNAPFIEIKKHSQGTFVSVSVVCLNGHTYTLWKSQPCIGRIAVGNVLSSAAILYSGCNFYKVREMFDLLGLGFISHNTYYRYQRELLFPVIDVHWQQEQRRLHDAFSGIKLCLAGDGQCDSPGYSAKYCVYSFMEVDTKRIVDFEVVQVTEAKTSAAMEKLAFTRCLNRLLAQSYKVTAIATDRHSGIIKIMREIYKDKGIAHEFDMWHYAKSLKKRLVAASRKRNCSAIAEWIPAITNHLWWSSSKCDGDLCMMRERWQSVVLHITDQHEWDHGRKYHACSHKEYTDEERSLRPWIEKDSQAYLSLAEVVLSKTMTKDFEHMTTFRHTGALEVYNSFSLKYRSKRIHFTMDGMEARTKLAALAHNANVHRPQARVRLPSEGGDTVGSLRHRLVFPKFKKKWVAKALYEPTTNAHVFPMLVDVLRLLEGKLTHSWDPRNSTMPVNIATEERPDKSLTVQHHLSRFQN</sequence>
<dbReference type="GO" id="GO:0008270">
    <property type="term" value="F:zinc ion binding"/>
    <property type="evidence" value="ECO:0007669"/>
    <property type="project" value="UniProtKB-KW"/>
</dbReference>
<dbReference type="PANTHER" id="PTHR31751:SF35">
    <property type="entry name" value="RNA PSEUDOURIDYLATE SYNTHASE DOMAIN-CONTAINING PROTEIN 1 ISOFORM X1"/>
    <property type="match status" value="1"/>
</dbReference>
<keyword evidence="8" id="KW-1185">Reference proteome</keyword>